<proteinExistence type="predicted"/>
<dbReference type="AlphaFoldDB" id="A5ZRY0"/>
<comment type="caution">
    <text evidence="1">The sequence shown here is derived from an EMBL/GenBank/DDBJ whole genome shotgun (WGS) entry which is preliminary data.</text>
</comment>
<evidence type="ECO:0000313" key="2">
    <source>
        <dbReference type="Proteomes" id="UP000006002"/>
    </source>
</evidence>
<protein>
    <submittedName>
        <fullName evidence="1">Uncharacterized protein</fullName>
    </submittedName>
</protein>
<name>A5ZRY0_9FIRM</name>
<reference evidence="1 2" key="2">
    <citation type="submission" date="2007-04" db="EMBL/GenBank/DDBJ databases">
        <title>Draft genome sequence of Ruminococcus obeum (ATCC 29174).</title>
        <authorList>
            <person name="Sudarsanam P."/>
            <person name="Ley R."/>
            <person name="Guruge J."/>
            <person name="Turnbaugh P.J."/>
            <person name="Mahowald M."/>
            <person name="Liep D."/>
            <person name="Gordon J."/>
        </authorList>
    </citation>
    <scope>NUCLEOTIDE SEQUENCE [LARGE SCALE GENOMIC DNA]</scope>
    <source>
        <strain evidence="1 2">ATCC 29174</strain>
    </source>
</reference>
<accession>A5ZRY0</accession>
<gene>
    <name evidence="1" type="ORF">RUMOBE_01758</name>
</gene>
<organism evidence="1 2">
    <name type="scientific">Blautia obeum ATCC 29174</name>
    <dbReference type="NCBI Taxonomy" id="411459"/>
    <lineage>
        <taxon>Bacteria</taxon>
        <taxon>Bacillati</taxon>
        <taxon>Bacillota</taxon>
        <taxon>Clostridia</taxon>
        <taxon>Lachnospirales</taxon>
        <taxon>Lachnospiraceae</taxon>
        <taxon>Blautia</taxon>
    </lineage>
</organism>
<reference evidence="1 2" key="1">
    <citation type="submission" date="2007-03" db="EMBL/GenBank/DDBJ databases">
        <authorList>
            <person name="Fulton L."/>
            <person name="Clifton S."/>
            <person name="Fulton B."/>
            <person name="Xu J."/>
            <person name="Minx P."/>
            <person name="Pepin K.H."/>
            <person name="Johnson M."/>
            <person name="Thiruvilangam P."/>
            <person name="Bhonagiri V."/>
            <person name="Nash W.E."/>
            <person name="Mardis E.R."/>
            <person name="Wilson R.K."/>
        </authorList>
    </citation>
    <scope>NUCLEOTIDE SEQUENCE [LARGE SCALE GENOMIC DNA]</scope>
    <source>
        <strain evidence="1 2">ATCC 29174</strain>
    </source>
</reference>
<sequence>MLFNVKSINAASDVAGRDVVIYMTALDGRRFDYTGRQYIERI</sequence>
<evidence type="ECO:0000313" key="1">
    <source>
        <dbReference type="EMBL" id="EDM87577.1"/>
    </source>
</evidence>
<dbReference type="HOGENOM" id="CLU_3247978_0_0_9"/>
<dbReference type="Proteomes" id="UP000006002">
    <property type="component" value="Unassembled WGS sequence"/>
</dbReference>
<dbReference type="EMBL" id="AAVO02000006">
    <property type="protein sequence ID" value="EDM87577.1"/>
    <property type="molecule type" value="Genomic_DNA"/>
</dbReference>